<dbReference type="PROSITE" id="PS50943">
    <property type="entry name" value="HTH_CROC1"/>
    <property type="match status" value="1"/>
</dbReference>
<dbReference type="SUPFAM" id="SSF47413">
    <property type="entry name" value="lambda repressor-like DNA-binding domains"/>
    <property type="match status" value="1"/>
</dbReference>
<dbReference type="Pfam" id="PF01381">
    <property type="entry name" value="HTH_3"/>
    <property type="match status" value="1"/>
</dbReference>
<gene>
    <name evidence="2" type="ORF">N8A98_00080</name>
</gene>
<dbReference type="EMBL" id="CP104964">
    <property type="protein sequence ID" value="UXN67959.1"/>
    <property type="molecule type" value="Genomic_DNA"/>
</dbReference>
<keyword evidence="2" id="KW-0614">Plasmid</keyword>
<geneLocation type="plasmid" evidence="2 3">
    <name>p_unnamed1</name>
</geneLocation>
<evidence type="ECO:0000259" key="1">
    <source>
        <dbReference type="PROSITE" id="PS50943"/>
    </source>
</evidence>
<dbReference type="Proteomes" id="UP001061862">
    <property type="component" value="Plasmid p_unnamed1"/>
</dbReference>
<evidence type="ECO:0000313" key="3">
    <source>
        <dbReference type="Proteomes" id="UP001061862"/>
    </source>
</evidence>
<dbReference type="NCBIfam" id="TIGR03070">
    <property type="entry name" value="couple_hipB"/>
    <property type="match status" value="1"/>
</dbReference>
<feature type="domain" description="HTH cro/C1-type" evidence="1">
    <location>
        <begin position="60"/>
        <end position="110"/>
    </location>
</feature>
<dbReference type="InterPro" id="IPR001387">
    <property type="entry name" value="Cro/C1-type_HTH"/>
</dbReference>
<name>A0ABY6C6S3_9HYPH</name>
<keyword evidence="3" id="KW-1185">Reference proteome</keyword>
<sequence length="112" mass="12208">MMMKPSDTKDAVSALELAAKKTNQYLKGAISGEGTLSAKLTVSREIRSLDQLGEFVMTRRKAKKLTQQEFADLAGVGRRFVSELESGKPTAEIGKVLKVLNALGIDLIVKDR</sequence>
<dbReference type="CDD" id="cd00093">
    <property type="entry name" value="HTH_XRE"/>
    <property type="match status" value="1"/>
</dbReference>
<organism evidence="2 3">
    <name type="scientific">Devosia neptuniae</name>
    <dbReference type="NCBI Taxonomy" id="191302"/>
    <lineage>
        <taxon>Bacteria</taxon>
        <taxon>Pseudomonadati</taxon>
        <taxon>Pseudomonadota</taxon>
        <taxon>Alphaproteobacteria</taxon>
        <taxon>Hyphomicrobiales</taxon>
        <taxon>Devosiaceae</taxon>
        <taxon>Devosia</taxon>
    </lineage>
</organism>
<dbReference type="Gene3D" id="1.10.260.40">
    <property type="entry name" value="lambda repressor-like DNA-binding domains"/>
    <property type="match status" value="1"/>
</dbReference>
<dbReference type="InterPro" id="IPR017507">
    <property type="entry name" value="Tscrpt_reg_HipB-like"/>
</dbReference>
<protein>
    <submittedName>
        <fullName evidence="2">Helix-turn-helix transcriptional regulator</fullName>
    </submittedName>
</protein>
<dbReference type="RefSeq" id="WP_262165529.1">
    <property type="nucleotide sequence ID" value="NZ_CP104964.1"/>
</dbReference>
<evidence type="ECO:0000313" key="2">
    <source>
        <dbReference type="EMBL" id="UXN67959.1"/>
    </source>
</evidence>
<dbReference type="InterPro" id="IPR010982">
    <property type="entry name" value="Lambda_DNA-bd_dom_sf"/>
</dbReference>
<proteinExistence type="predicted"/>
<accession>A0ABY6C6S3</accession>
<dbReference type="SMART" id="SM00530">
    <property type="entry name" value="HTH_XRE"/>
    <property type="match status" value="1"/>
</dbReference>
<reference evidence="2 3" key="1">
    <citation type="submission" date="2022-09" db="EMBL/GenBank/DDBJ databases">
        <title>Interaction between co-microsymbionts with complementary sets of symbiotic genes in legume-rhizobium systems.</title>
        <authorList>
            <person name="Safronova V."/>
            <person name="Sazanova A."/>
            <person name="Afonin A."/>
            <person name="Chirak E."/>
        </authorList>
    </citation>
    <scope>NUCLEOTIDE SEQUENCE [LARGE SCALE GENOMIC DNA]</scope>
    <source>
        <strain evidence="2 3">A18/4-1</strain>
        <plasmid evidence="2 3">p_unnamed1</plasmid>
    </source>
</reference>